<dbReference type="InterPro" id="IPR031728">
    <property type="entry name" value="GlcAase_C"/>
</dbReference>
<name>A0A4Y7QAK8_9AGAM</name>
<evidence type="ECO:0000259" key="2">
    <source>
        <dbReference type="Pfam" id="PF16862"/>
    </source>
</evidence>
<dbReference type="Gene3D" id="2.60.40.1180">
    <property type="entry name" value="Golgi alpha-mannosidase II"/>
    <property type="match status" value="1"/>
</dbReference>
<sequence>MLPDTIPSIILALSLFVARVSASVTIYTTTSSAASAAPQPTLCIGAVPCDGNVLQPMPNPTGPNLSQIVPVQLYPGGMNSMGIPVSGSFFGFSLELSVANRLFGNDGNKLVPIFLNLMATITNRAGKVLLRVGGNSQESAAVVPGGLPNDTAILKVQTGADKTFTPTLLVSPSLVYAMGNISSLLPIDWFIGLPFNDTTNPRLELAEIAQSVLGKNLIGMQLGNEPDLYAGNGIRPNTYQPADYTTDFGTVLHDYQSDPSVPNTNIFVAPSVCCGSSGNGWTPETVFNTGFLSQFSTNLAYISVEHYPTNNCNDSGILDPAALMASTFLNHGMVSQLSQQYWNTSQIAVTMGKPFIMFETNTASCGGFSGLSDSFASAMWSVDYALNMAYVNFSNALWHVGGESDYYNPFTPPATNQSHFRQWTIGPTFYSGLVVAEALGNSGQARVVDLFLNNNNNFSPGYAIYENGNPQRVVLINYLTDPSGASNYTAYISVGGNATNTPGGTPSSVLVKYLLSPSATEKFNITWAGQTFGGAFESDGRLTGTEQTYTYTCDQTNNVCAVPMPAPAVAIVFLSSSAQSESGPSATQTFSTSGLSAGHAANTATVAQAVLATSNGRGGGNWVGLGSTSPGSSSGAFSERLRSSSLVIPVVVVALTSAATIFRASSWYS</sequence>
<dbReference type="STRING" id="50990.A0A4Y7QAK8"/>
<dbReference type="PANTHER" id="PTHR36183">
    <property type="entry name" value="BETA-GLUCURONIDASE"/>
    <property type="match status" value="1"/>
</dbReference>
<dbReference type="SUPFAM" id="SSF51445">
    <property type="entry name" value="(Trans)glycosidases"/>
    <property type="match status" value="1"/>
</dbReference>
<dbReference type="OrthoDB" id="2796951at2759"/>
<dbReference type="Proteomes" id="UP000294933">
    <property type="component" value="Unassembled WGS sequence"/>
</dbReference>
<dbReference type="InterPro" id="IPR052974">
    <property type="entry name" value="GH79_Enzymes"/>
</dbReference>
<feature type="domain" description="Beta-glucuronidase C-terminal" evidence="2">
    <location>
        <begin position="461"/>
        <end position="571"/>
    </location>
</feature>
<evidence type="ECO:0000313" key="3">
    <source>
        <dbReference type="EMBL" id="TDL24311.1"/>
    </source>
</evidence>
<dbReference type="InterPro" id="IPR017853">
    <property type="entry name" value="GH"/>
</dbReference>
<dbReference type="PANTHER" id="PTHR36183:SF2">
    <property type="entry name" value="BETA-GLUCURONIDASE C-TERMINAL DOMAIN-CONTAINING PROTEIN"/>
    <property type="match status" value="1"/>
</dbReference>
<keyword evidence="4" id="KW-1185">Reference proteome</keyword>
<organism evidence="3 4">
    <name type="scientific">Rickenella mellea</name>
    <dbReference type="NCBI Taxonomy" id="50990"/>
    <lineage>
        <taxon>Eukaryota</taxon>
        <taxon>Fungi</taxon>
        <taxon>Dikarya</taxon>
        <taxon>Basidiomycota</taxon>
        <taxon>Agaricomycotina</taxon>
        <taxon>Agaricomycetes</taxon>
        <taxon>Hymenochaetales</taxon>
        <taxon>Rickenellaceae</taxon>
        <taxon>Rickenella</taxon>
    </lineage>
</organism>
<dbReference type="AlphaFoldDB" id="A0A4Y7QAK8"/>
<gene>
    <name evidence="3" type="ORF">BD410DRAFT_745703</name>
</gene>
<feature type="chain" id="PRO_5021389409" description="Beta-glucuronidase C-terminal domain-containing protein" evidence="1">
    <location>
        <begin position="23"/>
        <end position="669"/>
    </location>
</feature>
<evidence type="ECO:0000313" key="4">
    <source>
        <dbReference type="Proteomes" id="UP000294933"/>
    </source>
</evidence>
<proteinExistence type="predicted"/>
<dbReference type="Gene3D" id="3.20.20.80">
    <property type="entry name" value="Glycosidases"/>
    <property type="match status" value="1"/>
</dbReference>
<dbReference type="VEuPathDB" id="FungiDB:BD410DRAFT_745703"/>
<protein>
    <recommendedName>
        <fullName evidence="2">Beta-glucuronidase C-terminal domain-containing protein</fullName>
    </recommendedName>
</protein>
<dbReference type="InterPro" id="IPR013780">
    <property type="entry name" value="Glyco_hydro_b"/>
</dbReference>
<accession>A0A4Y7QAK8</accession>
<feature type="signal peptide" evidence="1">
    <location>
        <begin position="1"/>
        <end position="22"/>
    </location>
</feature>
<dbReference type="Pfam" id="PF16862">
    <property type="entry name" value="Glyco_hydro_79C"/>
    <property type="match status" value="1"/>
</dbReference>
<reference evidence="3 4" key="1">
    <citation type="submission" date="2018-06" db="EMBL/GenBank/DDBJ databases">
        <title>A transcriptomic atlas of mushroom development highlights an independent origin of complex multicellularity.</title>
        <authorList>
            <consortium name="DOE Joint Genome Institute"/>
            <person name="Krizsan K."/>
            <person name="Almasi E."/>
            <person name="Merenyi Z."/>
            <person name="Sahu N."/>
            <person name="Viragh M."/>
            <person name="Koszo T."/>
            <person name="Mondo S."/>
            <person name="Kiss B."/>
            <person name="Balint B."/>
            <person name="Kues U."/>
            <person name="Barry K."/>
            <person name="Hegedus J.C."/>
            <person name="Henrissat B."/>
            <person name="Johnson J."/>
            <person name="Lipzen A."/>
            <person name="Ohm R."/>
            <person name="Nagy I."/>
            <person name="Pangilinan J."/>
            <person name="Yan J."/>
            <person name="Xiong Y."/>
            <person name="Grigoriev I.V."/>
            <person name="Hibbett D.S."/>
            <person name="Nagy L.G."/>
        </authorList>
    </citation>
    <scope>NUCLEOTIDE SEQUENCE [LARGE SCALE GENOMIC DNA]</scope>
    <source>
        <strain evidence="3 4">SZMC22713</strain>
    </source>
</reference>
<keyword evidence="1" id="KW-0732">Signal</keyword>
<dbReference type="EMBL" id="ML170167">
    <property type="protein sequence ID" value="TDL24311.1"/>
    <property type="molecule type" value="Genomic_DNA"/>
</dbReference>
<evidence type="ECO:0000256" key="1">
    <source>
        <dbReference type="SAM" id="SignalP"/>
    </source>
</evidence>